<comment type="similarity">
    <text evidence="1">Belongs to the TMEM70 family.</text>
</comment>
<protein>
    <recommendedName>
        <fullName evidence="5">Transmembrane protein 70</fullName>
    </recommendedName>
</protein>
<proteinExistence type="inferred from homology"/>
<dbReference type="Proteomes" id="UP001374579">
    <property type="component" value="Unassembled WGS sequence"/>
</dbReference>
<comment type="caution">
    <text evidence="3">The sequence shown here is derived from an EMBL/GenBank/DDBJ whole genome shotgun (WGS) entry which is preliminary data.</text>
</comment>
<evidence type="ECO:0000313" key="3">
    <source>
        <dbReference type="EMBL" id="KAK7114044.1"/>
    </source>
</evidence>
<dbReference type="GO" id="GO:0031966">
    <property type="term" value="C:mitochondrial membrane"/>
    <property type="evidence" value="ECO:0007669"/>
    <property type="project" value="TreeGrafter"/>
</dbReference>
<sequence length="275" mass="30718">MSALLRSAFRPQVILKDLPWSHSMSSPFRCTVKQLHSLAPVLTVVSQKSSNQSLIACSSNSVSQKTSLLNNSRSLLKVDLHSRLYCGKDVFSRSFGTSSQRAAKELSDKGDVVYKGAISGMIKGVKLFSLSTSAMGLCLQPMVLFSNQEMPTGLKFAFGGIINFFVFVNPFIIHYIAKKYVTEMRWNKSSGVFTAVTYTFFLQRRELQFTADHVIVPDIPGMFTFLEAKGTPLFLDPQGFQDNEAYVHLMGFDKPLDWELPPPAQQPKKEEPQKG</sequence>
<feature type="transmembrane region" description="Helical" evidence="2">
    <location>
        <begin position="125"/>
        <end position="144"/>
    </location>
</feature>
<accession>A0AAN9BYS7</accession>
<keyword evidence="2" id="KW-0472">Membrane</keyword>
<dbReference type="GO" id="GO:0033615">
    <property type="term" value="P:mitochondrial proton-transporting ATP synthase complex assembly"/>
    <property type="evidence" value="ECO:0007669"/>
    <property type="project" value="TreeGrafter"/>
</dbReference>
<dbReference type="InterPro" id="IPR009724">
    <property type="entry name" value="TMEM70"/>
</dbReference>
<dbReference type="Pfam" id="PF06979">
    <property type="entry name" value="TMEM70"/>
    <property type="match status" value="1"/>
</dbReference>
<keyword evidence="2" id="KW-1133">Transmembrane helix</keyword>
<organism evidence="3 4">
    <name type="scientific">Littorina saxatilis</name>
    <dbReference type="NCBI Taxonomy" id="31220"/>
    <lineage>
        <taxon>Eukaryota</taxon>
        <taxon>Metazoa</taxon>
        <taxon>Spiralia</taxon>
        <taxon>Lophotrochozoa</taxon>
        <taxon>Mollusca</taxon>
        <taxon>Gastropoda</taxon>
        <taxon>Caenogastropoda</taxon>
        <taxon>Littorinimorpha</taxon>
        <taxon>Littorinoidea</taxon>
        <taxon>Littorinidae</taxon>
        <taxon>Littorina</taxon>
    </lineage>
</organism>
<reference evidence="3 4" key="1">
    <citation type="submission" date="2024-02" db="EMBL/GenBank/DDBJ databases">
        <title>Chromosome-scale genome assembly of the rough periwinkle Littorina saxatilis.</title>
        <authorList>
            <person name="De Jode A."/>
            <person name="Faria R."/>
            <person name="Formenti G."/>
            <person name="Sims Y."/>
            <person name="Smith T.P."/>
            <person name="Tracey A."/>
            <person name="Wood J.M.D."/>
            <person name="Zagrodzka Z.B."/>
            <person name="Johannesson K."/>
            <person name="Butlin R.K."/>
            <person name="Leder E.H."/>
        </authorList>
    </citation>
    <scope>NUCLEOTIDE SEQUENCE [LARGE SCALE GENOMIC DNA]</scope>
    <source>
        <strain evidence="3">Snail1</strain>
        <tissue evidence="3">Muscle</tissue>
    </source>
</reference>
<keyword evidence="2" id="KW-0812">Transmembrane</keyword>
<evidence type="ECO:0000256" key="2">
    <source>
        <dbReference type="SAM" id="Phobius"/>
    </source>
</evidence>
<evidence type="ECO:0008006" key="5">
    <source>
        <dbReference type="Google" id="ProtNLM"/>
    </source>
</evidence>
<dbReference type="PANTHER" id="PTHR13281">
    <property type="entry name" value="TRANSMEMBRANE PROTEIN 70, MITOCHONDRIAL"/>
    <property type="match status" value="1"/>
</dbReference>
<dbReference type="EMBL" id="JBAMIC010000001">
    <property type="protein sequence ID" value="KAK7114044.1"/>
    <property type="molecule type" value="Genomic_DNA"/>
</dbReference>
<keyword evidence="4" id="KW-1185">Reference proteome</keyword>
<dbReference type="PANTHER" id="PTHR13281:SF0">
    <property type="entry name" value="TRANSMEMBRANE PROTEIN 70, MITOCHONDRIAL"/>
    <property type="match status" value="1"/>
</dbReference>
<name>A0AAN9BYS7_9CAEN</name>
<dbReference type="AlphaFoldDB" id="A0AAN9BYS7"/>
<gene>
    <name evidence="3" type="ORF">V1264_000171</name>
</gene>
<evidence type="ECO:0000313" key="4">
    <source>
        <dbReference type="Proteomes" id="UP001374579"/>
    </source>
</evidence>
<dbReference type="InterPro" id="IPR045325">
    <property type="entry name" value="TMEM70/TMEM186/TMEM223"/>
</dbReference>
<feature type="transmembrane region" description="Helical" evidence="2">
    <location>
        <begin position="156"/>
        <end position="177"/>
    </location>
</feature>
<evidence type="ECO:0000256" key="1">
    <source>
        <dbReference type="ARBA" id="ARBA00005280"/>
    </source>
</evidence>